<evidence type="ECO:0000313" key="3">
    <source>
        <dbReference type="Proteomes" id="UP000053791"/>
    </source>
</evidence>
<evidence type="ECO:0000256" key="1">
    <source>
        <dbReference type="SAM" id="Phobius"/>
    </source>
</evidence>
<dbReference type="RefSeq" id="WP_068346418.1">
    <property type="nucleotide sequence ID" value="NZ_LQBQ01000012.1"/>
</dbReference>
<feature type="transmembrane region" description="Helical" evidence="1">
    <location>
        <begin position="212"/>
        <end position="240"/>
    </location>
</feature>
<keyword evidence="1" id="KW-0812">Transmembrane</keyword>
<keyword evidence="1" id="KW-0472">Membrane</keyword>
<dbReference type="EMBL" id="LQBQ01000012">
    <property type="protein sequence ID" value="KUJ80791.1"/>
    <property type="molecule type" value="Genomic_DNA"/>
</dbReference>
<feature type="transmembrane region" description="Helical" evidence="1">
    <location>
        <begin position="157"/>
        <end position="178"/>
    </location>
</feature>
<proteinExistence type="predicted"/>
<dbReference type="STRING" id="1685379.AVO45_07100"/>
<protein>
    <recommendedName>
        <fullName evidence="4">Cytochrome C oxidase subunit I</fullName>
    </recommendedName>
</protein>
<feature type="transmembrane region" description="Helical" evidence="1">
    <location>
        <begin position="35"/>
        <end position="55"/>
    </location>
</feature>
<evidence type="ECO:0008006" key="4">
    <source>
        <dbReference type="Google" id="ProtNLM"/>
    </source>
</evidence>
<feature type="transmembrane region" description="Helical" evidence="1">
    <location>
        <begin position="61"/>
        <end position="82"/>
    </location>
</feature>
<dbReference type="AlphaFoldDB" id="A0A0X3U0D5"/>
<organism evidence="2 3">
    <name type="scientific">Ruegeria marisrubri</name>
    <dbReference type="NCBI Taxonomy" id="1685379"/>
    <lineage>
        <taxon>Bacteria</taxon>
        <taxon>Pseudomonadati</taxon>
        <taxon>Pseudomonadota</taxon>
        <taxon>Alphaproteobacteria</taxon>
        <taxon>Rhodobacterales</taxon>
        <taxon>Roseobacteraceae</taxon>
        <taxon>Ruegeria</taxon>
    </lineage>
</organism>
<reference evidence="2 3" key="1">
    <citation type="submission" date="2015-12" db="EMBL/GenBank/DDBJ databases">
        <authorList>
            <person name="Shamseldin A."/>
            <person name="Moawad H."/>
            <person name="Abd El-Rahim W.M."/>
            <person name="Sadowsky M.J."/>
        </authorList>
    </citation>
    <scope>NUCLEOTIDE SEQUENCE [LARGE SCALE GENOMIC DNA]</scope>
    <source>
        <strain evidence="2 3">ZGT118</strain>
    </source>
</reference>
<keyword evidence="3" id="KW-1185">Reference proteome</keyword>
<sequence length="267" mass="29860">MEKPFGVPKLKSASFDMLREALRRGWRDFMRAPRFGLVFAGIYVLAGWAMAWVTMQTGTTFWLVLAAIGFPLIGPFAAVGLYEVSHRLEHGEPLDYGEIFGVVIHQSRRQLPSICAIIVVVFLFWFFLGHMIFALFLGLATMTNISSSLEVFLTLNGVAMLAFGTAVGAVFALLLYMITVLSIPLLLDRELDFVTAMISSYAYVLNNARVMLVWAAFIAIVTFLALLPWFLGLFVVLPWLGHASWHLYRQIAVEDEPGSQQEMPETA</sequence>
<keyword evidence="1" id="KW-1133">Transmembrane helix</keyword>
<accession>A0A0X3U0D5</accession>
<dbReference type="Pfam" id="PF09955">
    <property type="entry name" value="DUF2189"/>
    <property type="match status" value="1"/>
</dbReference>
<comment type="caution">
    <text evidence="2">The sequence shown here is derived from an EMBL/GenBank/DDBJ whole genome shotgun (WGS) entry which is preliminary data.</text>
</comment>
<name>A0A0X3U0D5_9RHOB</name>
<dbReference type="Proteomes" id="UP000053791">
    <property type="component" value="Unassembled WGS sequence"/>
</dbReference>
<dbReference type="OrthoDB" id="9809543at2"/>
<evidence type="ECO:0000313" key="2">
    <source>
        <dbReference type="EMBL" id="KUJ80791.1"/>
    </source>
</evidence>
<dbReference type="InterPro" id="IPR018692">
    <property type="entry name" value="DUF2189"/>
</dbReference>
<feature type="transmembrane region" description="Helical" evidence="1">
    <location>
        <begin position="114"/>
        <end position="137"/>
    </location>
</feature>
<gene>
    <name evidence="2" type="ORF">AVO45_07100</name>
</gene>